<reference evidence="3" key="2">
    <citation type="submission" date="2018-10" db="EMBL/GenBank/DDBJ databases">
        <title>FDA dAtabase for Regulatory Grade micrObial Sequences (FDA-ARGOS): Supporting development and validation of Infectious Disease Dx tests.</title>
        <authorList>
            <person name="Campos J."/>
            <person name="Goldberg B."/>
            <person name="Tallon L.J."/>
            <person name="Sadzewicz L."/>
            <person name="Zhao X."/>
            <person name="Vavikolanu K."/>
            <person name="Mehta A."/>
            <person name="Aluvathingal J."/>
            <person name="Nadendla S."/>
            <person name="Geyer C."/>
            <person name="Nandy P."/>
            <person name="Yan Y."/>
            <person name="Sichtig H."/>
        </authorList>
    </citation>
    <scope>NUCLEOTIDE SEQUENCE</scope>
    <source>
        <strain evidence="3">FDAARGOS_526</strain>
    </source>
</reference>
<evidence type="ECO:0000313" key="5">
    <source>
        <dbReference type="Proteomes" id="UP000270272"/>
    </source>
</evidence>
<evidence type="ECO:0000313" key="2">
    <source>
        <dbReference type="EMBL" id="MBJ9867247.1"/>
    </source>
</evidence>
<evidence type="ECO:0000313" key="3">
    <source>
        <dbReference type="EMBL" id="RSC17052.1"/>
    </source>
</evidence>
<sequence length="124" mass="13686">MKRFAGALFVLFISGCQIDPYTHAPTWTATDWYSAGIEDAISGVAVKDNETLADAWNDPDVERTQYLKGYAEGQRKTCQLNFVHARGLAGKTFPASCDTVENASQLHDAWQKGADEGVRSMRLN</sequence>
<dbReference type="Proteomes" id="UP000270272">
    <property type="component" value="Chromosome"/>
</dbReference>
<dbReference type="EMBL" id="LK931336">
    <property type="protein sequence ID" value="CDZ85449.1"/>
    <property type="molecule type" value="Genomic_DNA"/>
</dbReference>
<dbReference type="Pfam" id="PF10973">
    <property type="entry name" value="DUF2799"/>
    <property type="match status" value="1"/>
</dbReference>
<dbReference type="EMBL" id="RKIT01000002">
    <property type="protein sequence ID" value="RSC17052.1"/>
    <property type="molecule type" value="Genomic_DNA"/>
</dbReference>
<name>A0A078LMP3_CITKO</name>
<dbReference type="Proteomes" id="UP000807555">
    <property type="component" value="Unassembled WGS sequence"/>
</dbReference>
<gene>
    <name evidence="1" type="ORF">BN1086_03659</name>
    <name evidence="3" type="ORF">EGS84_08905</name>
    <name evidence="2" type="ORF">I5687_04680</name>
    <name evidence="4" type="ORF">NCTC11075_01567</name>
</gene>
<reference evidence="4 5" key="4">
    <citation type="submission" date="2018-12" db="EMBL/GenBank/DDBJ databases">
        <authorList>
            <consortium name="Pathogen Informatics"/>
        </authorList>
    </citation>
    <scope>NUCLEOTIDE SEQUENCE [LARGE SCALE GENOMIC DNA]</scope>
    <source>
        <strain evidence="4 5">NCTC11075</strain>
    </source>
</reference>
<dbReference type="RefSeq" id="WP_012134688.1">
    <property type="nucleotide sequence ID" value="NZ_ABTEQQ020000006.1"/>
</dbReference>
<dbReference type="NCBIfam" id="NF008518">
    <property type="entry name" value="PRK11443.1"/>
    <property type="match status" value="1"/>
</dbReference>
<dbReference type="EMBL" id="JADVNV010000002">
    <property type="protein sequence ID" value="MBJ9867247.1"/>
    <property type="molecule type" value="Genomic_DNA"/>
</dbReference>
<dbReference type="InterPro" id="IPR021242">
    <property type="entry name" value="DUF2799"/>
</dbReference>
<evidence type="ECO:0000313" key="4">
    <source>
        <dbReference type="EMBL" id="VEB87685.1"/>
    </source>
</evidence>
<dbReference type="Proteomes" id="UP000282299">
    <property type="component" value="Unassembled WGS sequence"/>
</dbReference>
<keyword evidence="1" id="KW-0449">Lipoprotein</keyword>
<protein>
    <submittedName>
        <fullName evidence="2">DUF2799 domain-containing protein</fullName>
    </submittedName>
    <submittedName>
        <fullName evidence="1">Lipoprotein</fullName>
    </submittedName>
</protein>
<dbReference type="PROSITE" id="PS51257">
    <property type="entry name" value="PROKAR_LIPOPROTEIN"/>
    <property type="match status" value="1"/>
</dbReference>
<evidence type="ECO:0000313" key="6">
    <source>
        <dbReference type="Proteomes" id="UP000282299"/>
    </source>
</evidence>
<dbReference type="PATRIC" id="fig|545.12.peg.3663"/>
<dbReference type="EMBL" id="LR134204">
    <property type="protein sequence ID" value="VEB87685.1"/>
    <property type="molecule type" value="Genomic_DNA"/>
</dbReference>
<accession>A0A078LMP3</accession>
<organism evidence="1">
    <name type="scientific">Citrobacter koseri</name>
    <name type="common">Citrobacter diversus</name>
    <dbReference type="NCBI Taxonomy" id="545"/>
    <lineage>
        <taxon>Bacteria</taxon>
        <taxon>Pseudomonadati</taxon>
        <taxon>Pseudomonadota</taxon>
        <taxon>Gammaproteobacteria</taxon>
        <taxon>Enterobacterales</taxon>
        <taxon>Enterobacteriaceae</taxon>
        <taxon>Citrobacter</taxon>
    </lineage>
</organism>
<reference evidence="6" key="3">
    <citation type="submission" date="2018-10" db="EMBL/GenBank/DDBJ databases">
        <title>FDA dAtabase for Regulatory Grade micrObial Sequences (FDA-ARGOS): Supporting development and validation of Infectious Disease Dx tests.</title>
        <authorList>
            <person name="Goldberg B."/>
            <person name="Campos J."/>
            <person name="Tallon L."/>
            <person name="Sadzewicz L."/>
            <person name="Zhao X."/>
            <person name="Vavikolanu K."/>
            <person name="Mehta A."/>
            <person name="Aluvathingal J."/>
            <person name="Nadendla S."/>
            <person name="Geyer C."/>
            <person name="Nandy P."/>
            <person name="Yan Y."/>
            <person name="Sichtig H."/>
        </authorList>
    </citation>
    <scope>NUCLEOTIDE SEQUENCE [LARGE SCALE GENOMIC DNA]</scope>
    <source>
        <strain evidence="6">FDAARGOS_526</strain>
    </source>
</reference>
<proteinExistence type="predicted"/>
<dbReference type="GeneID" id="45137585"/>
<dbReference type="AlphaFoldDB" id="A0A078LMP3"/>
<evidence type="ECO:0000313" key="1">
    <source>
        <dbReference type="EMBL" id="CDZ85449.1"/>
    </source>
</evidence>
<reference evidence="2" key="5">
    <citation type="submission" date="2020-11" db="EMBL/GenBank/DDBJ databases">
        <title>Enhanced detection system for hospital associated transmission using whole genome sequencing surveillance.</title>
        <authorList>
            <person name="Harrison L.H."/>
            <person name="Van Tyne D."/>
            <person name="Marsh J.W."/>
            <person name="Griffith M.P."/>
            <person name="Snyder D.J."/>
            <person name="Cooper V.S."/>
            <person name="Mustapha M."/>
        </authorList>
    </citation>
    <scope>NUCLEOTIDE SEQUENCE</scope>
    <source>
        <strain evidence="2">CB00014</strain>
    </source>
</reference>
<dbReference type="OMA" id="DWYQIGY"/>
<reference evidence="1" key="1">
    <citation type="submission" date="2014-06" db="EMBL/GenBank/DDBJ databases">
        <authorList>
            <person name="Urmite Genomes Urmite Genomes"/>
        </authorList>
    </citation>
    <scope>NUCLEOTIDE SEQUENCE</scope>
</reference>